<reference evidence="7 8" key="1">
    <citation type="submission" date="2023-09" db="EMBL/GenBank/DDBJ databases">
        <authorList>
            <person name="Rey-Velasco X."/>
        </authorList>
    </citation>
    <scope>NUCLEOTIDE SEQUENCE [LARGE SCALE GENOMIC DNA]</scope>
    <source>
        <strain evidence="7 8">W311</strain>
    </source>
</reference>
<accession>A0ABZ0B8D6</accession>
<evidence type="ECO:0000313" key="7">
    <source>
        <dbReference type="EMBL" id="WNO53290.1"/>
    </source>
</evidence>
<evidence type="ECO:0000256" key="5">
    <source>
        <dbReference type="SAM" id="Phobius"/>
    </source>
</evidence>
<evidence type="ECO:0000313" key="8">
    <source>
        <dbReference type="Proteomes" id="UP001302249"/>
    </source>
</evidence>
<keyword evidence="3 5" id="KW-1133">Transmembrane helix</keyword>
<dbReference type="Pfam" id="PF04357">
    <property type="entry name" value="TamB"/>
    <property type="match status" value="1"/>
</dbReference>
<feature type="domain" description="Translocation and assembly module TamB C-terminal" evidence="6">
    <location>
        <begin position="1048"/>
        <end position="1391"/>
    </location>
</feature>
<evidence type="ECO:0000256" key="3">
    <source>
        <dbReference type="ARBA" id="ARBA00022989"/>
    </source>
</evidence>
<evidence type="ECO:0000256" key="2">
    <source>
        <dbReference type="ARBA" id="ARBA00022692"/>
    </source>
</evidence>
<sequence>MTEERDIEAPDDAPLERAPRWRWPRRIAGGLFLVLGLLAAVMAVLDTDIGHRFVTDRIAGIETPSGLRFRIGRIDGSLYSEARLRDVRIYDPEGLVFAAPRVALNWRPLSWVSNRLDIRSLIVPHATLAKLPELRETKKKGPILPGFDIRIDALRIDDLTIAKRITGVERHGQLRAKADVRSGRALVLLRAEVAGSDRVALFLDADPDRDRFDLDVMARGSADGLLAKLTSVARPLRLAVTGDGRWSDWSGRAFASAGDTTIVDMRLGNREGQYTLAGIVAPASLTHGKLQRLSAPQIRVTGAATLRNRVLDGNIALRSRALDVQATGAVDLGGRAYRDVRLRASLLRPPALFPNMTGRNIELRAILDGGFATAAFDYRLVADRFAIDDTGFEEVRASGKGHLSEAPVTVPITVHAGRVTGVGDVAGGILHDLTVSGALRVTADAITGDDLKVRSDKLNAQITLRLDLHTGHYVVGFSGGLRRYEIPGLGIVDVESKLNVVPGAGGHGSRVAGHGSAQMVRLDNAFFRSLTNGLPHIESDLERGPDMVLHFKNLKLTSPGLTLTGTGYRRRDGTFHFEGRGTQTDYGPLTIVLDGKIDHPTLDLEFAAPNDALGLRDVVAHLDPTDAGFAYRAQGRSRLGPFTANGAILLPRGDTARIVVAGLDVTQTHATGALDIVEGGFSGQLDLSGGGLSGQLALQPVGDIQRISGTINARRAALGPGMRVARGHLEFAALLAPAGTSLEATASLQGLQRGALSIARLNGSARLRGGEGEVRASFAGSRGRMFDLDTVTTIADGRYRVRAEGTLDKKPIRLDSPAVLSRSGDGWRLEPTTLTFSGGSASISGMFGSAGTRLEAQVDGMPMTVLDIAFPELGLGGTASGALHYAAGADGGAPTGRIDMKIRGLTRSGLVLSSKPVDVGLAAILQPDKAVMRAVAASEGKTIGRAQARLAPLSAGDFVDRLAGAPLFAQIRYDGPADTLWRLTGVELFDLSGPVAIGADVGGTLNDPRIRGSLQTSDARIQSAAIGTNLEQVKGRGRFNGSRLVIDSFTASDGRDGSVSGSGAFDFSFGSGIGIDLKLQATKARLIARDDIAAVVSGPIAIRSDGSGGTISGDVTLDSSRYRLGQATAATEVPQIDTREINLPFGGEAEEEPAAPWTLDLRAKADNKMVVTGLGLSSEWSADLRIGGQPTDPRIRGRLDLIRGDYEFAGRTFDLERGAIRFEGAQPPNPALDIEANADTQGLSATIRVTGTAAQPEIGFSSTPALPEDELLSRLLFGTSITDLSAPEALQLASAVAALQEGGGGLDPINAVRRAAGLDRLRILPADPQTGQSTSIAAGKYITRNTYVEIISDGQGYSATRAEFQITRWLSLLSSVSTIGRQSVNVRVSKDY</sequence>
<keyword evidence="4 5" id="KW-0472">Membrane</keyword>
<dbReference type="PANTHER" id="PTHR36985:SF1">
    <property type="entry name" value="TRANSLOCATION AND ASSEMBLY MODULE SUBUNIT TAMB"/>
    <property type="match status" value="1"/>
</dbReference>
<dbReference type="RefSeq" id="WP_313914606.1">
    <property type="nucleotide sequence ID" value="NZ_CP135076.1"/>
</dbReference>
<dbReference type="EMBL" id="CP135076">
    <property type="protein sequence ID" value="WNO53290.1"/>
    <property type="molecule type" value="Genomic_DNA"/>
</dbReference>
<gene>
    <name evidence="7" type="ORF">RPR59_12680</name>
</gene>
<evidence type="ECO:0000256" key="1">
    <source>
        <dbReference type="ARBA" id="ARBA00004167"/>
    </source>
</evidence>
<protein>
    <submittedName>
        <fullName evidence="7">Translocation/assembly module TamB domain-containing protein</fullName>
    </submittedName>
</protein>
<proteinExistence type="predicted"/>
<organism evidence="7 8">
    <name type="scientific">Stakelama saccharophila</name>
    <dbReference type="NCBI Taxonomy" id="3075605"/>
    <lineage>
        <taxon>Bacteria</taxon>
        <taxon>Pseudomonadati</taxon>
        <taxon>Pseudomonadota</taxon>
        <taxon>Alphaproteobacteria</taxon>
        <taxon>Sphingomonadales</taxon>
        <taxon>Sphingomonadaceae</taxon>
        <taxon>Stakelama</taxon>
    </lineage>
</organism>
<keyword evidence="8" id="KW-1185">Reference proteome</keyword>
<dbReference type="InterPro" id="IPR007452">
    <property type="entry name" value="TamB_C"/>
</dbReference>
<dbReference type="PANTHER" id="PTHR36985">
    <property type="entry name" value="TRANSLOCATION AND ASSEMBLY MODULE SUBUNIT TAMB"/>
    <property type="match status" value="1"/>
</dbReference>
<feature type="transmembrane region" description="Helical" evidence="5">
    <location>
        <begin position="27"/>
        <end position="45"/>
    </location>
</feature>
<evidence type="ECO:0000256" key="4">
    <source>
        <dbReference type="ARBA" id="ARBA00023136"/>
    </source>
</evidence>
<keyword evidence="2 5" id="KW-0812">Transmembrane</keyword>
<comment type="subcellular location">
    <subcellularLocation>
        <location evidence="1">Membrane</location>
        <topology evidence="1">Single-pass membrane protein</topology>
    </subcellularLocation>
</comment>
<dbReference type="Proteomes" id="UP001302249">
    <property type="component" value="Chromosome"/>
</dbReference>
<evidence type="ECO:0000259" key="6">
    <source>
        <dbReference type="Pfam" id="PF04357"/>
    </source>
</evidence>
<name>A0ABZ0B8D6_9SPHN</name>